<accession>A0A1V1P8Q8</accession>
<dbReference type="InterPro" id="IPR012334">
    <property type="entry name" value="Pectin_lyas_fold"/>
</dbReference>
<protein>
    <recommendedName>
        <fullName evidence="4">IPTL-CTERM protein sorting domain-containing protein</fullName>
    </recommendedName>
</protein>
<name>A0A1V1P8Q8_9BACT</name>
<keyword evidence="1" id="KW-0472">Membrane</keyword>
<evidence type="ECO:0008006" key="4">
    <source>
        <dbReference type="Google" id="ProtNLM"/>
    </source>
</evidence>
<evidence type="ECO:0000313" key="2">
    <source>
        <dbReference type="EMBL" id="ETR71289.1"/>
    </source>
</evidence>
<evidence type="ECO:0000313" key="3">
    <source>
        <dbReference type="Proteomes" id="UP000189670"/>
    </source>
</evidence>
<dbReference type="Proteomes" id="UP000189670">
    <property type="component" value="Unassembled WGS sequence"/>
</dbReference>
<evidence type="ECO:0000256" key="1">
    <source>
        <dbReference type="SAM" id="Phobius"/>
    </source>
</evidence>
<proteinExistence type="predicted"/>
<gene>
    <name evidence="2" type="ORF">OMM_02597</name>
</gene>
<dbReference type="EMBL" id="ATBP01000290">
    <property type="protein sequence ID" value="ETR71289.1"/>
    <property type="molecule type" value="Genomic_DNA"/>
</dbReference>
<organism evidence="2 3">
    <name type="scientific">Candidatus Magnetoglobus multicellularis str. Araruama</name>
    <dbReference type="NCBI Taxonomy" id="890399"/>
    <lineage>
        <taxon>Bacteria</taxon>
        <taxon>Pseudomonadati</taxon>
        <taxon>Thermodesulfobacteriota</taxon>
        <taxon>Desulfobacteria</taxon>
        <taxon>Desulfobacterales</taxon>
        <taxon>Desulfobacteraceae</taxon>
        <taxon>Candidatus Magnetoglobus</taxon>
    </lineage>
</organism>
<feature type="transmembrane region" description="Helical" evidence="1">
    <location>
        <begin position="390"/>
        <end position="407"/>
    </location>
</feature>
<dbReference type="Gene3D" id="2.160.20.10">
    <property type="entry name" value="Single-stranded right-handed beta-helix, Pectin lyase-like"/>
    <property type="match status" value="1"/>
</dbReference>
<keyword evidence="1" id="KW-0812">Transmembrane</keyword>
<comment type="caution">
    <text evidence="2">The sequence shown here is derived from an EMBL/GenBank/DDBJ whole genome shotgun (WGS) entry which is preliminary data.</text>
</comment>
<reference evidence="3" key="1">
    <citation type="submission" date="2012-11" db="EMBL/GenBank/DDBJ databases">
        <authorList>
            <person name="Lucero-Rivera Y.E."/>
            <person name="Tovar-Ramirez D."/>
        </authorList>
    </citation>
    <scope>NUCLEOTIDE SEQUENCE [LARGE SCALE GENOMIC DNA]</scope>
    <source>
        <strain evidence="3">Araruama</strain>
    </source>
</reference>
<dbReference type="AlphaFoldDB" id="A0A1V1P8Q8"/>
<dbReference type="SUPFAM" id="SSF51126">
    <property type="entry name" value="Pectin lyase-like"/>
    <property type="match status" value="1"/>
</dbReference>
<keyword evidence="1" id="KW-1133">Transmembrane helix</keyword>
<sequence>MKRLNIIEMLHAFILQSLAAFSRSATLLTITILLLFVQVSGVYAATVNSGTLNTKVSCTHLNTYNLDIDSDNVPDLNILFDNAANTLRAHAIGFDLAVDDEYSNFGVKAKTFANGSTLNTSETLREQAILFSQSTGIAIKNTLDNESLIDNIGCIGLYTSEDYPALVRLSFKDIDNDDVIDSMYLASWAYDNSADSFTFSGCNSPLQISLTVCATGCEFTNISAAVAASDNGTTILVKEGTYNEGSLNIAKDIIVKASGSESVSIFFDNLTNGASSQIVLNDQSTLNISQSLKNDGCIQGNGGELVFSKNNDTVTGRVHSRSSLTGFDEIKFVGTSGSRWFAVGSLTIENSLTIDGVHLYATYLNRTGDLSLLNNGLIIGATAVPSLNEWGILFLLFLLSIFSIIQIRRKTYKVSV</sequence>
<dbReference type="InterPro" id="IPR011050">
    <property type="entry name" value="Pectin_lyase_fold/virulence"/>
</dbReference>